<evidence type="ECO:0000256" key="1">
    <source>
        <dbReference type="SAM" id="Coils"/>
    </source>
</evidence>
<name>A0ABQ4M9N6_9BACL</name>
<feature type="coiled-coil region" evidence="1">
    <location>
        <begin position="138"/>
        <end position="165"/>
    </location>
</feature>
<dbReference type="RefSeq" id="WP_213654441.1">
    <property type="nucleotide sequence ID" value="NZ_BOSL01000004.1"/>
</dbReference>
<proteinExistence type="predicted"/>
<keyword evidence="3" id="KW-1185">Reference proteome</keyword>
<reference evidence="2 3" key="1">
    <citation type="submission" date="2021-03" db="EMBL/GenBank/DDBJ databases">
        <title>Antimicrobial resistance genes in bacteria isolated from Japanese honey, and their potential for conferring macrolide and lincosamide resistance in the American foulbrood pathogen Paenibacillus larvae.</title>
        <authorList>
            <person name="Okamoto M."/>
            <person name="Kumagai M."/>
            <person name="Kanamori H."/>
            <person name="Takamatsu D."/>
        </authorList>
    </citation>
    <scope>NUCLEOTIDE SEQUENCE [LARGE SCALE GENOMIC DNA]</scope>
    <source>
        <strain evidence="2 3">J42TS3</strain>
    </source>
</reference>
<dbReference type="Proteomes" id="UP000679992">
    <property type="component" value="Unassembled WGS sequence"/>
</dbReference>
<protein>
    <recommendedName>
        <fullName evidence="4">Phage tail tape measure protein</fullName>
    </recommendedName>
</protein>
<sequence>MAAAIEFTDSLNAQVNKAADQAGGTKGTRLLKQYADFSKLQKDLAALDSKTSTLRYDNEARLTAARKKLKEIDKSVITKLDEQVKTAKTKYQPLFDSYSSVSKQATAAKKLKDKALYSLLKTQADGLKVASTLARQDIRNKESALQAAKKEKTRKSEEIRKILDEVDPHKTKIKSEKSAISSSNKLISTEWSNFKAAVKKGDADRSSDTLARLLTLSAQVQKNKQSIFNLEEKIAASILKAEKKLP</sequence>
<evidence type="ECO:0008006" key="4">
    <source>
        <dbReference type="Google" id="ProtNLM"/>
    </source>
</evidence>
<dbReference type="EMBL" id="BOSL01000004">
    <property type="protein sequence ID" value="GIP52706.1"/>
    <property type="molecule type" value="Genomic_DNA"/>
</dbReference>
<gene>
    <name evidence="2" type="ORF">J42TS3_17410</name>
</gene>
<keyword evidence="1" id="KW-0175">Coiled coil</keyword>
<comment type="caution">
    <text evidence="2">The sequence shown here is derived from an EMBL/GenBank/DDBJ whole genome shotgun (WGS) entry which is preliminary data.</text>
</comment>
<evidence type="ECO:0000313" key="2">
    <source>
        <dbReference type="EMBL" id="GIP52706.1"/>
    </source>
</evidence>
<organism evidence="2 3">
    <name type="scientific">Paenibacillus vini</name>
    <dbReference type="NCBI Taxonomy" id="1476024"/>
    <lineage>
        <taxon>Bacteria</taxon>
        <taxon>Bacillati</taxon>
        <taxon>Bacillota</taxon>
        <taxon>Bacilli</taxon>
        <taxon>Bacillales</taxon>
        <taxon>Paenibacillaceae</taxon>
        <taxon>Paenibacillus</taxon>
    </lineage>
</organism>
<evidence type="ECO:0000313" key="3">
    <source>
        <dbReference type="Proteomes" id="UP000679992"/>
    </source>
</evidence>
<accession>A0ABQ4M9N6</accession>